<dbReference type="Gene3D" id="3.30.420.40">
    <property type="match status" value="1"/>
</dbReference>
<dbReference type="PANTHER" id="PTHR11782">
    <property type="entry name" value="ADENOSINE/GUANOSINE DIPHOSPHATASE"/>
    <property type="match status" value="1"/>
</dbReference>
<evidence type="ECO:0000313" key="3">
    <source>
        <dbReference type="EMBL" id="KAF8425363.1"/>
    </source>
</evidence>
<keyword evidence="2" id="KW-0378">Hydrolase</keyword>
<dbReference type="GO" id="GO:0004382">
    <property type="term" value="F:GDP phosphatase activity"/>
    <property type="evidence" value="ECO:0007669"/>
    <property type="project" value="TreeGrafter"/>
</dbReference>
<comment type="similarity">
    <text evidence="1">Belongs to the GDA1/CD39 NTPase family.</text>
</comment>
<name>A0AAD4BFR1_BOLED</name>
<keyword evidence="4" id="KW-1185">Reference proteome</keyword>
<dbReference type="GO" id="GO:0046036">
    <property type="term" value="P:CTP metabolic process"/>
    <property type="evidence" value="ECO:0007669"/>
    <property type="project" value="TreeGrafter"/>
</dbReference>
<dbReference type="GO" id="GO:0017111">
    <property type="term" value="F:ribonucleoside triphosphate phosphatase activity"/>
    <property type="evidence" value="ECO:0007669"/>
    <property type="project" value="TreeGrafter"/>
</dbReference>
<dbReference type="Proteomes" id="UP001194468">
    <property type="component" value="Unassembled WGS sequence"/>
</dbReference>
<reference evidence="3" key="2">
    <citation type="journal article" date="2020" name="Nat. Commun.">
        <title>Large-scale genome sequencing of mycorrhizal fungi provides insights into the early evolution of symbiotic traits.</title>
        <authorList>
            <person name="Miyauchi S."/>
            <person name="Kiss E."/>
            <person name="Kuo A."/>
            <person name="Drula E."/>
            <person name="Kohler A."/>
            <person name="Sanchez-Garcia M."/>
            <person name="Morin E."/>
            <person name="Andreopoulos B."/>
            <person name="Barry K.W."/>
            <person name="Bonito G."/>
            <person name="Buee M."/>
            <person name="Carver A."/>
            <person name="Chen C."/>
            <person name="Cichocki N."/>
            <person name="Clum A."/>
            <person name="Culley D."/>
            <person name="Crous P.W."/>
            <person name="Fauchery L."/>
            <person name="Girlanda M."/>
            <person name="Hayes R.D."/>
            <person name="Keri Z."/>
            <person name="LaButti K."/>
            <person name="Lipzen A."/>
            <person name="Lombard V."/>
            <person name="Magnuson J."/>
            <person name="Maillard F."/>
            <person name="Murat C."/>
            <person name="Nolan M."/>
            <person name="Ohm R.A."/>
            <person name="Pangilinan J."/>
            <person name="Pereira M.F."/>
            <person name="Perotto S."/>
            <person name="Peter M."/>
            <person name="Pfister S."/>
            <person name="Riley R."/>
            <person name="Sitrit Y."/>
            <person name="Stielow J.B."/>
            <person name="Szollosi G."/>
            <person name="Zifcakova L."/>
            <person name="Stursova M."/>
            <person name="Spatafora J.W."/>
            <person name="Tedersoo L."/>
            <person name="Vaario L.M."/>
            <person name="Yamada A."/>
            <person name="Yan M."/>
            <person name="Wang P."/>
            <person name="Xu J."/>
            <person name="Bruns T."/>
            <person name="Baldrian P."/>
            <person name="Vilgalys R."/>
            <person name="Dunand C."/>
            <person name="Henrissat B."/>
            <person name="Grigoriev I.V."/>
            <person name="Hibbett D."/>
            <person name="Nagy L.G."/>
            <person name="Martin F.M."/>
        </authorList>
    </citation>
    <scope>NUCLEOTIDE SEQUENCE</scope>
    <source>
        <strain evidence="3">BED1</strain>
    </source>
</reference>
<accession>A0AAD4BFR1</accession>
<dbReference type="PANTHER" id="PTHR11782:SF121">
    <property type="entry name" value="NUCLEOSIDE-DIPHOSPHATASE MIG-23"/>
    <property type="match status" value="1"/>
</dbReference>
<dbReference type="Gene3D" id="3.30.420.540">
    <property type="match status" value="1"/>
</dbReference>
<dbReference type="GO" id="GO:0045134">
    <property type="term" value="F:UDP phosphatase activity"/>
    <property type="evidence" value="ECO:0007669"/>
    <property type="project" value="TreeGrafter"/>
</dbReference>
<dbReference type="InterPro" id="IPR000407">
    <property type="entry name" value="GDA1_CD39_NTPase"/>
</dbReference>
<evidence type="ECO:0000256" key="1">
    <source>
        <dbReference type="ARBA" id="ARBA00009283"/>
    </source>
</evidence>
<dbReference type="Pfam" id="PF01150">
    <property type="entry name" value="GDA1_CD39"/>
    <property type="match status" value="1"/>
</dbReference>
<protein>
    <submittedName>
        <fullName evidence="3">Uncharacterized protein</fullName>
    </submittedName>
</protein>
<evidence type="ECO:0000313" key="4">
    <source>
        <dbReference type="Proteomes" id="UP001194468"/>
    </source>
</evidence>
<proteinExistence type="inferred from homology"/>
<comment type="caution">
    <text evidence="3">The sequence shown here is derived from an EMBL/GenBank/DDBJ whole genome shotgun (WGS) entry which is preliminary data.</text>
</comment>
<gene>
    <name evidence="3" type="ORF">L210DRAFT_3634684</name>
</gene>
<reference evidence="3" key="1">
    <citation type="submission" date="2019-10" db="EMBL/GenBank/DDBJ databases">
        <authorList>
            <consortium name="DOE Joint Genome Institute"/>
            <person name="Kuo A."/>
            <person name="Miyauchi S."/>
            <person name="Kiss E."/>
            <person name="Drula E."/>
            <person name="Kohler A."/>
            <person name="Sanchez-Garcia M."/>
            <person name="Andreopoulos B."/>
            <person name="Barry K.W."/>
            <person name="Bonito G."/>
            <person name="Buee M."/>
            <person name="Carver A."/>
            <person name="Chen C."/>
            <person name="Cichocki N."/>
            <person name="Clum A."/>
            <person name="Culley D."/>
            <person name="Crous P.W."/>
            <person name="Fauchery L."/>
            <person name="Girlanda M."/>
            <person name="Hayes R."/>
            <person name="Keri Z."/>
            <person name="LaButti K."/>
            <person name="Lipzen A."/>
            <person name="Lombard V."/>
            <person name="Magnuson J."/>
            <person name="Maillard F."/>
            <person name="Morin E."/>
            <person name="Murat C."/>
            <person name="Nolan M."/>
            <person name="Ohm R."/>
            <person name="Pangilinan J."/>
            <person name="Pereira M."/>
            <person name="Perotto S."/>
            <person name="Peter M."/>
            <person name="Riley R."/>
            <person name="Sitrit Y."/>
            <person name="Stielow B."/>
            <person name="Szollosi G."/>
            <person name="Zifcakova L."/>
            <person name="Stursova M."/>
            <person name="Spatafora J.W."/>
            <person name="Tedersoo L."/>
            <person name="Vaario L.-M."/>
            <person name="Yamada A."/>
            <person name="Yan M."/>
            <person name="Wang P."/>
            <person name="Xu J."/>
            <person name="Bruns T."/>
            <person name="Baldrian P."/>
            <person name="Vilgalys R."/>
            <person name="Henrissat B."/>
            <person name="Grigoriev I.V."/>
            <person name="Hibbett D."/>
            <person name="Nagy L.G."/>
            <person name="Martin F.M."/>
        </authorList>
    </citation>
    <scope>NUCLEOTIDE SEQUENCE</scope>
    <source>
        <strain evidence="3">BED1</strain>
    </source>
</reference>
<dbReference type="AlphaFoldDB" id="A0AAD4BFR1"/>
<dbReference type="GO" id="GO:0016020">
    <property type="term" value="C:membrane"/>
    <property type="evidence" value="ECO:0007669"/>
    <property type="project" value="TreeGrafter"/>
</dbReference>
<evidence type="ECO:0000256" key="2">
    <source>
        <dbReference type="ARBA" id="ARBA00022801"/>
    </source>
</evidence>
<dbReference type="EMBL" id="WHUW01000096">
    <property type="protein sequence ID" value="KAF8425363.1"/>
    <property type="molecule type" value="Genomic_DNA"/>
</dbReference>
<dbReference type="GO" id="GO:0005794">
    <property type="term" value="C:Golgi apparatus"/>
    <property type="evidence" value="ECO:0007669"/>
    <property type="project" value="TreeGrafter"/>
</dbReference>
<dbReference type="GO" id="GO:0006256">
    <property type="term" value="P:UDP catabolic process"/>
    <property type="evidence" value="ECO:0007669"/>
    <property type="project" value="TreeGrafter"/>
</dbReference>
<organism evidence="3 4">
    <name type="scientific">Boletus edulis BED1</name>
    <dbReference type="NCBI Taxonomy" id="1328754"/>
    <lineage>
        <taxon>Eukaryota</taxon>
        <taxon>Fungi</taxon>
        <taxon>Dikarya</taxon>
        <taxon>Basidiomycota</taxon>
        <taxon>Agaricomycotina</taxon>
        <taxon>Agaricomycetes</taxon>
        <taxon>Agaricomycetidae</taxon>
        <taxon>Boletales</taxon>
        <taxon>Boletineae</taxon>
        <taxon>Boletaceae</taxon>
        <taxon>Boletoideae</taxon>
        <taxon>Boletus</taxon>
    </lineage>
</organism>
<sequence>MWSNLDIENVLPKVVEKGVQIGEDWITKVEPGLSSFRDNPEGVAGYLEPFIRHAARTHIQPSLKSETPLFPLATAGMRLLEPLHLSPKTDRAGQAYKSSQAKKKVSLGGWTASSGPSRRRTGSWTWAGHRRRLRLSKLRRTWWGMAALVDVRLRLLGGAEIKHKVFVTTWLGYGTNQAKERYVAEVIGSAEAAGMLDDGVDSRQIQDPC</sequence>